<sequence length="44" mass="4968">MAPAFIMCTFRSCQGHQHMNIIKVSSFCSSLRVVNLWFLLCGCS</sequence>
<reference evidence="1" key="2">
    <citation type="journal article" date="2015" name="Data Brief">
        <title>Shoot transcriptome of the giant reed, Arundo donax.</title>
        <authorList>
            <person name="Barrero R.A."/>
            <person name="Guerrero F.D."/>
            <person name="Moolhuijzen P."/>
            <person name="Goolsby J.A."/>
            <person name="Tidwell J."/>
            <person name="Bellgard S.E."/>
            <person name="Bellgard M.I."/>
        </authorList>
    </citation>
    <scope>NUCLEOTIDE SEQUENCE</scope>
    <source>
        <tissue evidence="1">Shoot tissue taken approximately 20 cm above the soil surface</tissue>
    </source>
</reference>
<reference evidence="1" key="1">
    <citation type="submission" date="2014-09" db="EMBL/GenBank/DDBJ databases">
        <authorList>
            <person name="Magalhaes I.L.F."/>
            <person name="Oliveira U."/>
            <person name="Santos F.R."/>
            <person name="Vidigal T.H.D.A."/>
            <person name="Brescovit A.D."/>
            <person name="Santos A.J."/>
        </authorList>
    </citation>
    <scope>NUCLEOTIDE SEQUENCE</scope>
    <source>
        <tissue evidence="1">Shoot tissue taken approximately 20 cm above the soil surface</tissue>
    </source>
</reference>
<protein>
    <submittedName>
        <fullName evidence="1">Uncharacterized protein</fullName>
    </submittedName>
</protein>
<organism evidence="1">
    <name type="scientific">Arundo donax</name>
    <name type="common">Giant reed</name>
    <name type="synonym">Donax arundinaceus</name>
    <dbReference type="NCBI Taxonomy" id="35708"/>
    <lineage>
        <taxon>Eukaryota</taxon>
        <taxon>Viridiplantae</taxon>
        <taxon>Streptophyta</taxon>
        <taxon>Embryophyta</taxon>
        <taxon>Tracheophyta</taxon>
        <taxon>Spermatophyta</taxon>
        <taxon>Magnoliopsida</taxon>
        <taxon>Liliopsida</taxon>
        <taxon>Poales</taxon>
        <taxon>Poaceae</taxon>
        <taxon>PACMAD clade</taxon>
        <taxon>Arundinoideae</taxon>
        <taxon>Arundineae</taxon>
        <taxon>Arundo</taxon>
    </lineage>
</organism>
<evidence type="ECO:0000313" key="1">
    <source>
        <dbReference type="EMBL" id="JAD53609.1"/>
    </source>
</evidence>
<dbReference type="EMBL" id="GBRH01244286">
    <property type="protein sequence ID" value="JAD53609.1"/>
    <property type="molecule type" value="Transcribed_RNA"/>
</dbReference>
<accession>A0A0A9APK3</accession>
<dbReference type="AlphaFoldDB" id="A0A0A9APK3"/>
<name>A0A0A9APK3_ARUDO</name>
<proteinExistence type="predicted"/>